<evidence type="ECO:0000256" key="1">
    <source>
        <dbReference type="SAM" id="SignalP"/>
    </source>
</evidence>
<gene>
    <name evidence="2" type="ORF">PODLI_1B018729</name>
</gene>
<keyword evidence="1" id="KW-0732">Signal</keyword>
<dbReference type="AlphaFoldDB" id="A0AA35KUS8"/>
<proteinExistence type="predicted"/>
<feature type="signal peptide" evidence="1">
    <location>
        <begin position="1"/>
        <end position="21"/>
    </location>
</feature>
<evidence type="ECO:0000313" key="3">
    <source>
        <dbReference type="Proteomes" id="UP001178461"/>
    </source>
</evidence>
<dbReference type="Proteomes" id="UP001178461">
    <property type="component" value="Chromosome 9"/>
</dbReference>
<accession>A0AA35KUS8</accession>
<organism evidence="2 3">
    <name type="scientific">Podarcis lilfordi</name>
    <name type="common">Lilford's wall lizard</name>
    <dbReference type="NCBI Taxonomy" id="74358"/>
    <lineage>
        <taxon>Eukaryota</taxon>
        <taxon>Metazoa</taxon>
        <taxon>Chordata</taxon>
        <taxon>Craniata</taxon>
        <taxon>Vertebrata</taxon>
        <taxon>Euteleostomi</taxon>
        <taxon>Lepidosauria</taxon>
        <taxon>Squamata</taxon>
        <taxon>Bifurcata</taxon>
        <taxon>Unidentata</taxon>
        <taxon>Episquamata</taxon>
        <taxon>Laterata</taxon>
        <taxon>Lacertibaenia</taxon>
        <taxon>Lacertidae</taxon>
        <taxon>Podarcis</taxon>
    </lineage>
</organism>
<reference evidence="2" key="1">
    <citation type="submission" date="2022-12" db="EMBL/GenBank/DDBJ databases">
        <authorList>
            <person name="Alioto T."/>
            <person name="Alioto T."/>
            <person name="Gomez Garrido J."/>
        </authorList>
    </citation>
    <scope>NUCLEOTIDE SEQUENCE</scope>
</reference>
<evidence type="ECO:0000313" key="2">
    <source>
        <dbReference type="EMBL" id="CAI5784701.1"/>
    </source>
</evidence>
<dbReference type="EMBL" id="OX395134">
    <property type="protein sequence ID" value="CAI5784701.1"/>
    <property type="molecule type" value="Genomic_DNA"/>
</dbReference>
<keyword evidence="3" id="KW-1185">Reference proteome</keyword>
<sequence>MNHLSLFSLRLLAFTSVSNLASESWTIPFSDFSCDFWDNRSTNHSEAGHLVLLTLNGLFCKARKLICLNGNERDNLLSFVLSYVCVACACMLTLYSKQSLQVISQRSSWGPILQCHRRMEEPLWNPCQMVNFVPG</sequence>
<name>A0AA35KUS8_9SAUR</name>
<feature type="chain" id="PRO_5041462114" evidence="1">
    <location>
        <begin position="22"/>
        <end position="135"/>
    </location>
</feature>
<protein>
    <submittedName>
        <fullName evidence="2">Uncharacterized protein</fullName>
    </submittedName>
</protein>